<feature type="domain" description="EGF-like" evidence="7">
    <location>
        <begin position="785"/>
        <end position="827"/>
    </location>
</feature>
<feature type="domain" description="EGF-like" evidence="7">
    <location>
        <begin position="1163"/>
        <end position="1204"/>
    </location>
</feature>
<protein>
    <submittedName>
        <fullName evidence="11">Fibrillin-3</fullName>
    </submittedName>
</protein>
<feature type="domain" description="EGF-like" evidence="7">
    <location>
        <begin position="1081"/>
        <end position="1121"/>
    </location>
</feature>
<sequence>MLPFPEAGGARERASFQCAVISDGVSTYVSFAYAKGGMTFDPSQNRRVAVGWSDQFFGASVYDFSDFDRKIGNGNQEGYWLFLVGEGANPGLKCRTFEAGESLPGVLYANDIIPQCPCNAIDAQTASGWILVTGSDITVLEEAECYDYFNSQQSVGRRCCYRSSEAFEIRQPWAGNFQLYSPLNKGNALKHISQDLNPKLWCCFQSSLCDVYYQLRPVSDCAARQNKRALLFGDPHLSTLDGRTFILHGIGEFRLLEVDITSQAGNGDVRFRLQGRTCKSFSQTGQLLPSTSFCAFALENTQGSSARVEISPNGTFMVMYVNDEDFTLRFYGKKTFSGVKDGFVIERRNDSVRLSTQDDFGIDVALTRNSLTLSVSVIQVYSGRTTGLLGNYNGNSADDFIGPDGTTYSNSMTDKEIFEYTKTWSVDNSNSLFQYGFGQDTSSFTDPSFLPLFLEDVTNITLLQEADSVCGVSGPTTDTCRYEYLVRGDKTIAWEVQQELEDFMRIERAASNKAPTLTGDTVVNATVGSGSRITLEASDPEGAPVTFDILQTPGSGQFVYTVIGSNKILDGFFTPSSTEPVRLVIDVQDDQGLRSAAREIDLRVCNGCSGRGNCAWDDFQRVAGYPYFAVVPCDCEGPYSGDDCSLDKDGCRSRPCPELTTCTDVPALEEMTSGQAYKCSDCPAGYTRFQQGETFKCKDVDECVGVSPSPCPAHADCSNSEGSYLCQCVSGYRETGDGACVDVDECVGVPPSPCHAHADCSNSEGSYLCQCVSGYRETGDGACVDVDECVGVPPSPCHAHADCSNSEGSYLCQCVSGYRETGDGACVDVDECTESSHKCAQLCTNTPGGYQCSCEQGFRVSGPDRRNCSRLQDQDPCKQLGSSKSCSYGCRVTDGQAQCFCGAGFELMADGVSCQDIDECSQRLCSQRCDNSVGGYTCSCLPGYRLSQDDLACQPCPENRYGENCQSECQCRGRQVSCDATRGCVCRPQWTGDGCAVDVDECARVPAPCRKDQLCENTAGDFVCVCPPGYEDVSGTCVDVDECKDTEERRCPQTCVNVPGSFSCVCQQGFEYNHRDNSCDDIDECGSLSSGGEQACVNTYGGFTCECSLGFVLLDDRKTCLREAEVCARYNVKCGYACRLEEQSPVCFCPEGFYLTDGVNCTDTNECLEPAQNECTHSCVNTRGSYLCTCPLGFRLLKDQRTCQECDSFHWGEDCRNQCNCFVPGTARCDAVTGCVCHDGWRGVTCDRDVDECSASVPVCPVSAECRNSYGGYTCVCREGYTAQAGGGGGLSCEDINECDNSPCDHTCVNTVGSYQCTCFSGFRPEGDRCVDIDECGQPSLNNCQQTCRNTAGSLACECLDNFDLDLNDRTSCIQSAGSDCDNTSSCDQGCVVSQGQQLCFCRPGYVLGADNRTCTDI</sequence>
<reference evidence="11" key="1">
    <citation type="submission" date="2025-08" db="UniProtKB">
        <authorList>
            <consortium name="RefSeq"/>
        </authorList>
    </citation>
    <scope>IDENTIFICATION</scope>
</reference>
<dbReference type="InterPro" id="IPR018097">
    <property type="entry name" value="EGF_Ca-bd_CS"/>
</dbReference>
<dbReference type="PROSITE" id="PS50856">
    <property type="entry name" value="AMOP"/>
    <property type="match status" value="1"/>
</dbReference>
<evidence type="ECO:0000256" key="4">
    <source>
        <dbReference type="ARBA" id="ARBA00023157"/>
    </source>
</evidence>
<evidence type="ECO:0000256" key="6">
    <source>
        <dbReference type="PROSITE-ProRule" id="PRU00076"/>
    </source>
</evidence>
<dbReference type="InterPro" id="IPR009030">
    <property type="entry name" value="Growth_fac_rcpt_cys_sf"/>
</dbReference>
<evidence type="ECO:0000313" key="11">
    <source>
        <dbReference type="RefSeq" id="XP_035824838.1"/>
    </source>
</evidence>
<evidence type="ECO:0000256" key="3">
    <source>
        <dbReference type="ARBA" id="ARBA00022737"/>
    </source>
</evidence>
<dbReference type="PROSITE" id="PS51233">
    <property type="entry name" value="VWFD"/>
    <property type="match status" value="1"/>
</dbReference>
<dbReference type="PANTHER" id="PTHR24039">
    <property type="entry name" value="FIBRILLIN-RELATED"/>
    <property type="match status" value="1"/>
</dbReference>
<evidence type="ECO:0000259" key="9">
    <source>
        <dbReference type="PROSITE" id="PS51233"/>
    </source>
</evidence>
<feature type="domain" description="EGF-like" evidence="7">
    <location>
        <begin position="1249"/>
        <end position="1284"/>
    </location>
</feature>
<proteinExistence type="predicted"/>
<dbReference type="SUPFAM" id="SSF57196">
    <property type="entry name" value="EGF/Laminin"/>
    <property type="match status" value="2"/>
</dbReference>
<dbReference type="GeneID" id="101858851"/>
<feature type="non-terminal residue" evidence="11">
    <location>
        <position position="1418"/>
    </location>
</feature>
<keyword evidence="5" id="KW-0325">Glycoprotein</keyword>
<evidence type="ECO:0000256" key="5">
    <source>
        <dbReference type="ARBA" id="ARBA00023180"/>
    </source>
</evidence>
<dbReference type="PROSITE" id="PS50026">
    <property type="entry name" value="EGF_3"/>
    <property type="match status" value="9"/>
</dbReference>
<dbReference type="InterPro" id="IPR026823">
    <property type="entry name" value="cEGF"/>
</dbReference>
<dbReference type="InterPro" id="IPR013032">
    <property type="entry name" value="EGF-like_CS"/>
</dbReference>
<dbReference type="InterPro" id="IPR000152">
    <property type="entry name" value="EGF-type_Asp/Asn_hydroxyl_site"/>
</dbReference>
<dbReference type="SUPFAM" id="SSF57184">
    <property type="entry name" value="Growth factor receptor domain"/>
    <property type="match status" value="6"/>
</dbReference>
<dbReference type="CDD" id="cd00054">
    <property type="entry name" value="EGF_CA"/>
    <property type="match status" value="8"/>
</dbReference>
<keyword evidence="2" id="KW-0732">Signal</keyword>
<organism evidence="10 11">
    <name type="scientific">Aplysia californica</name>
    <name type="common">California sea hare</name>
    <dbReference type="NCBI Taxonomy" id="6500"/>
    <lineage>
        <taxon>Eukaryota</taxon>
        <taxon>Metazoa</taxon>
        <taxon>Spiralia</taxon>
        <taxon>Lophotrochozoa</taxon>
        <taxon>Mollusca</taxon>
        <taxon>Gastropoda</taxon>
        <taxon>Heterobranchia</taxon>
        <taxon>Euthyneura</taxon>
        <taxon>Tectipleura</taxon>
        <taxon>Aplysiida</taxon>
        <taxon>Aplysioidea</taxon>
        <taxon>Aplysiidae</taxon>
        <taxon>Aplysia</taxon>
    </lineage>
</organism>
<dbReference type="InterPro" id="IPR001846">
    <property type="entry name" value="VWF_type-D"/>
</dbReference>
<evidence type="ECO:0000313" key="10">
    <source>
        <dbReference type="Proteomes" id="UP000694888"/>
    </source>
</evidence>
<feature type="domain" description="EGF-like" evidence="7">
    <location>
        <begin position="742"/>
        <end position="784"/>
    </location>
</feature>
<keyword evidence="4" id="KW-1015">Disulfide bond</keyword>
<gene>
    <name evidence="11" type="primary">LOC101858851</name>
</gene>
<dbReference type="PROSITE" id="PS01186">
    <property type="entry name" value="EGF_2"/>
    <property type="match status" value="8"/>
</dbReference>
<dbReference type="InterPro" id="IPR005533">
    <property type="entry name" value="AMOP_dom"/>
</dbReference>
<comment type="caution">
    <text evidence="6">Lacks conserved residue(s) required for the propagation of feature annotation.</text>
</comment>
<feature type="domain" description="AMOP" evidence="8">
    <location>
        <begin position="86"/>
        <end position="216"/>
    </location>
</feature>
<dbReference type="SMART" id="SM00181">
    <property type="entry name" value="EGF"/>
    <property type="match status" value="17"/>
</dbReference>
<evidence type="ECO:0000259" key="8">
    <source>
        <dbReference type="PROSITE" id="PS50856"/>
    </source>
</evidence>
<dbReference type="Gene3D" id="2.10.25.10">
    <property type="entry name" value="Laminin"/>
    <property type="match status" value="16"/>
</dbReference>
<dbReference type="SMART" id="SM00179">
    <property type="entry name" value="EGF_CA"/>
    <property type="match status" value="14"/>
</dbReference>
<dbReference type="SMART" id="SM00216">
    <property type="entry name" value="VWD"/>
    <property type="match status" value="1"/>
</dbReference>
<feature type="domain" description="EGF-like" evidence="7">
    <location>
        <begin position="998"/>
        <end position="1038"/>
    </location>
</feature>
<dbReference type="Pfam" id="PF00094">
    <property type="entry name" value="VWD"/>
    <property type="match status" value="1"/>
</dbReference>
<feature type="domain" description="VWFD" evidence="9">
    <location>
        <begin position="227"/>
        <end position="432"/>
    </location>
</feature>
<dbReference type="InterPro" id="IPR049883">
    <property type="entry name" value="NOTCH1_EGF-like"/>
</dbReference>
<dbReference type="Pfam" id="PF07645">
    <property type="entry name" value="EGF_CA"/>
    <property type="match status" value="9"/>
</dbReference>
<keyword evidence="10" id="KW-1185">Reference proteome</keyword>
<accession>A0ABM1VQZ6</accession>
<dbReference type="InterPro" id="IPR001881">
    <property type="entry name" value="EGF-like_Ca-bd_dom"/>
</dbReference>
<feature type="domain" description="EGF-like" evidence="7">
    <location>
        <begin position="1295"/>
        <end position="1331"/>
    </location>
</feature>
<dbReference type="Pfam" id="PF12661">
    <property type="entry name" value="hEGF"/>
    <property type="match status" value="1"/>
</dbReference>
<keyword evidence="1 6" id="KW-0245">EGF-like domain</keyword>
<evidence type="ECO:0000256" key="2">
    <source>
        <dbReference type="ARBA" id="ARBA00022729"/>
    </source>
</evidence>
<evidence type="ECO:0000259" key="7">
    <source>
        <dbReference type="PROSITE" id="PS50026"/>
    </source>
</evidence>
<dbReference type="PROSITE" id="PS01187">
    <property type="entry name" value="EGF_CA"/>
    <property type="match status" value="4"/>
</dbReference>
<dbReference type="Proteomes" id="UP000694888">
    <property type="component" value="Unplaced"/>
</dbReference>
<feature type="domain" description="EGF-like" evidence="7">
    <location>
        <begin position="699"/>
        <end position="741"/>
    </location>
</feature>
<dbReference type="InterPro" id="IPR000742">
    <property type="entry name" value="EGF"/>
</dbReference>
<keyword evidence="3" id="KW-0677">Repeat</keyword>
<dbReference type="PROSITE" id="PS00010">
    <property type="entry name" value="ASX_HYDROXYL"/>
    <property type="match status" value="11"/>
</dbReference>
<dbReference type="RefSeq" id="XP_035824838.1">
    <property type="nucleotide sequence ID" value="XM_035968945.1"/>
</dbReference>
<feature type="domain" description="EGF-like" evidence="7">
    <location>
        <begin position="916"/>
        <end position="954"/>
    </location>
</feature>
<dbReference type="Pfam" id="PF12662">
    <property type="entry name" value="cEGF"/>
    <property type="match status" value="2"/>
</dbReference>
<name>A0ABM1VQZ6_APLCA</name>
<evidence type="ECO:0000256" key="1">
    <source>
        <dbReference type="ARBA" id="ARBA00022536"/>
    </source>
</evidence>